<comment type="caution">
    <text evidence="1">The sequence shown here is derived from an EMBL/GenBank/DDBJ whole genome shotgun (WGS) entry which is preliminary data.</text>
</comment>
<gene>
    <name evidence="1" type="ORF">LSAT_V11C400191670</name>
</gene>
<evidence type="ECO:0000313" key="2">
    <source>
        <dbReference type="Proteomes" id="UP000235145"/>
    </source>
</evidence>
<protein>
    <submittedName>
        <fullName evidence="1">Uncharacterized protein</fullName>
    </submittedName>
</protein>
<reference evidence="1 2" key="1">
    <citation type="journal article" date="2017" name="Nat. Commun.">
        <title>Genome assembly with in vitro proximity ligation data and whole-genome triplication in lettuce.</title>
        <authorList>
            <person name="Reyes-Chin-Wo S."/>
            <person name="Wang Z."/>
            <person name="Yang X."/>
            <person name="Kozik A."/>
            <person name="Arikit S."/>
            <person name="Song C."/>
            <person name="Xia L."/>
            <person name="Froenicke L."/>
            <person name="Lavelle D.O."/>
            <person name="Truco M.J."/>
            <person name="Xia R."/>
            <person name="Zhu S."/>
            <person name="Xu C."/>
            <person name="Xu H."/>
            <person name="Xu X."/>
            <person name="Cox K."/>
            <person name="Korf I."/>
            <person name="Meyers B.C."/>
            <person name="Michelmore R.W."/>
        </authorList>
    </citation>
    <scope>NUCLEOTIDE SEQUENCE [LARGE SCALE GENOMIC DNA]</scope>
    <source>
        <strain evidence="2">cv. Salinas</strain>
        <tissue evidence="1">Seedlings</tissue>
    </source>
</reference>
<accession>A0A9R1VYF5</accession>
<sequence>MHEEIVGAHEGARTNVQKIAINKIRHCKRTMNGRVVECVNNIGKRNYEETPFSLVYGSEAVISLELIVLIDRTTNYDQIAIKNGFKMNLELSMERWEITTIW</sequence>
<dbReference type="Proteomes" id="UP000235145">
    <property type="component" value="Unassembled WGS sequence"/>
</dbReference>
<name>A0A9R1VYF5_LACSA</name>
<dbReference type="EMBL" id="NBSK02000004">
    <property type="protein sequence ID" value="KAJ0213678.1"/>
    <property type="molecule type" value="Genomic_DNA"/>
</dbReference>
<dbReference type="AlphaFoldDB" id="A0A9R1VYF5"/>
<organism evidence="1 2">
    <name type="scientific">Lactuca sativa</name>
    <name type="common">Garden lettuce</name>
    <dbReference type="NCBI Taxonomy" id="4236"/>
    <lineage>
        <taxon>Eukaryota</taxon>
        <taxon>Viridiplantae</taxon>
        <taxon>Streptophyta</taxon>
        <taxon>Embryophyta</taxon>
        <taxon>Tracheophyta</taxon>
        <taxon>Spermatophyta</taxon>
        <taxon>Magnoliopsida</taxon>
        <taxon>eudicotyledons</taxon>
        <taxon>Gunneridae</taxon>
        <taxon>Pentapetalae</taxon>
        <taxon>asterids</taxon>
        <taxon>campanulids</taxon>
        <taxon>Asterales</taxon>
        <taxon>Asteraceae</taxon>
        <taxon>Cichorioideae</taxon>
        <taxon>Cichorieae</taxon>
        <taxon>Lactucinae</taxon>
        <taxon>Lactuca</taxon>
    </lineage>
</organism>
<keyword evidence="2" id="KW-1185">Reference proteome</keyword>
<proteinExistence type="predicted"/>
<evidence type="ECO:0000313" key="1">
    <source>
        <dbReference type="EMBL" id="KAJ0213678.1"/>
    </source>
</evidence>